<dbReference type="Proteomes" id="UP000826254">
    <property type="component" value="Chromosome"/>
</dbReference>
<dbReference type="GeneID" id="67176648"/>
<dbReference type="EMBL" id="CP081958">
    <property type="protein sequence ID" value="QZP37764.1"/>
    <property type="molecule type" value="Genomic_DNA"/>
</dbReference>
<accession>A0A8T8WDF7</accession>
<gene>
    <name evidence="2" type="ORF">K6T50_00860</name>
</gene>
<evidence type="ECO:0000256" key="1">
    <source>
        <dbReference type="SAM" id="MobiDB-lite"/>
    </source>
</evidence>
<keyword evidence="3" id="KW-1185">Reference proteome</keyword>
<protein>
    <submittedName>
        <fullName evidence="2">Uncharacterized protein</fullName>
    </submittedName>
</protein>
<reference evidence="2 3" key="1">
    <citation type="journal article" date="2021" name="Int. J. Syst. Evol. Microbiol.">
        <title>Halobaculum halophilum sp. nov. and Halobaculum salinum sp. nov., isolated from salt lake and saline soil.</title>
        <authorList>
            <person name="Cui H.L."/>
            <person name="Shi X.W."/>
            <person name="Yin X.M."/>
            <person name="Yang X.Y."/>
            <person name="Hou J."/>
            <person name="Zhu L."/>
        </authorList>
    </citation>
    <scope>NUCLEOTIDE SEQUENCE [LARGE SCALE GENOMIC DNA]</scope>
    <source>
        <strain evidence="2 3">NBRC 109044</strain>
    </source>
</reference>
<evidence type="ECO:0000313" key="2">
    <source>
        <dbReference type="EMBL" id="QZP37764.1"/>
    </source>
</evidence>
<feature type="region of interest" description="Disordered" evidence="1">
    <location>
        <begin position="38"/>
        <end position="83"/>
    </location>
</feature>
<sequence>MGVSTLHRTENGRQTTYRVVDVEDATGETYPHVFELTENGDETDGAHTYVGAGDHPDTAEERDEAPQGAWEALNEATDEGDLE</sequence>
<organism evidence="2 3">
    <name type="scientific">Halobaculum magnesiiphilum</name>
    <dbReference type="NCBI Taxonomy" id="1017351"/>
    <lineage>
        <taxon>Archaea</taxon>
        <taxon>Methanobacteriati</taxon>
        <taxon>Methanobacteriota</taxon>
        <taxon>Stenosarchaea group</taxon>
        <taxon>Halobacteria</taxon>
        <taxon>Halobacteriales</taxon>
        <taxon>Haloferacaceae</taxon>
        <taxon>Halobaculum</taxon>
    </lineage>
</organism>
<evidence type="ECO:0000313" key="3">
    <source>
        <dbReference type="Proteomes" id="UP000826254"/>
    </source>
</evidence>
<name>A0A8T8WDF7_9EURY</name>
<dbReference type="KEGG" id="hmp:K6T50_00860"/>
<proteinExistence type="predicted"/>
<dbReference type="AlphaFoldDB" id="A0A8T8WDF7"/>
<dbReference type="RefSeq" id="WP_222607572.1">
    <property type="nucleotide sequence ID" value="NZ_CP081958.1"/>
</dbReference>